<dbReference type="EMBL" id="SEZK01000015">
    <property type="protein sequence ID" value="RYU51280.1"/>
    <property type="molecule type" value="Genomic_DNA"/>
</dbReference>
<dbReference type="AlphaFoldDB" id="A0A4Q5KTT3"/>
<dbReference type="PROSITE" id="PS51257">
    <property type="entry name" value="PROKAR_LIPOPROTEIN"/>
    <property type="match status" value="1"/>
</dbReference>
<keyword evidence="1" id="KW-0732">Signal</keyword>
<comment type="caution">
    <text evidence="2">The sequence shown here is derived from an EMBL/GenBank/DDBJ whole genome shotgun (WGS) entry which is preliminary data.</text>
</comment>
<evidence type="ECO:0000313" key="3">
    <source>
        <dbReference type="EMBL" id="RYU65440.1"/>
    </source>
</evidence>
<accession>A0A4Q5KTT3</accession>
<evidence type="ECO:0000313" key="4">
    <source>
        <dbReference type="Proteomes" id="UP000294063"/>
    </source>
</evidence>
<sequence length="192" mass="21276">MKTKALFIGTALSVLTGCATTLPTVNDIDVNNLEKNQSVLIFSAGAYEACKINTVQVVVKKSENEASLGDSIGVYQLNNGYIDSFFESEYGLVYSTVLEPGTYDFWLSNTNPFFSYDEPMITESFTLKSKEIKYIGEIYGDRCGGNGDITITVHNKNERDLNYIKNNVAEIDINKVVVEPVKAIPRDDKAVE</sequence>
<gene>
    <name evidence="3" type="ORF">ERW53_05995</name>
    <name evidence="2" type="ORF">ERW57_10300</name>
</gene>
<protein>
    <recommendedName>
        <fullName evidence="6">Lipoprotein</fullName>
    </recommendedName>
</protein>
<proteinExistence type="predicted"/>
<dbReference type="Proteomes" id="UP000294166">
    <property type="component" value="Unassembled WGS sequence"/>
</dbReference>
<organism evidence="2 4">
    <name type="scientific">Aliivibrio finisterrensis</name>
    <dbReference type="NCBI Taxonomy" id="511998"/>
    <lineage>
        <taxon>Bacteria</taxon>
        <taxon>Pseudomonadati</taxon>
        <taxon>Pseudomonadota</taxon>
        <taxon>Gammaproteobacteria</taxon>
        <taxon>Vibrionales</taxon>
        <taxon>Vibrionaceae</taxon>
        <taxon>Aliivibrio</taxon>
    </lineage>
</organism>
<name>A0A4Q5KTT3_9GAMM</name>
<evidence type="ECO:0000313" key="2">
    <source>
        <dbReference type="EMBL" id="RYU51280.1"/>
    </source>
</evidence>
<evidence type="ECO:0008006" key="6">
    <source>
        <dbReference type="Google" id="ProtNLM"/>
    </source>
</evidence>
<feature type="signal peptide" evidence="1">
    <location>
        <begin position="1"/>
        <end position="19"/>
    </location>
</feature>
<evidence type="ECO:0000313" key="5">
    <source>
        <dbReference type="Proteomes" id="UP000294166"/>
    </source>
</evidence>
<keyword evidence="5" id="KW-1185">Reference proteome</keyword>
<dbReference type="EMBL" id="SEZN01000008">
    <property type="protein sequence ID" value="RYU65440.1"/>
    <property type="molecule type" value="Genomic_DNA"/>
</dbReference>
<feature type="chain" id="PRO_5020246990" description="Lipoprotein" evidence="1">
    <location>
        <begin position="20"/>
        <end position="192"/>
    </location>
</feature>
<dbReference type="Proteomes" id="UP000294063">
    <property type="component" value="Unassembled WGS sequence"/>
</dbReference>
<dbReference type="RefSeq" id="WP_130047547.1">
    <property type="nucleotide sequence ID" value="NZ_SEZK01000015.1"/>
</dbReference>
<evidence type="ECO:0000256" key="1">
    <source>
        <dbReference type="SAM" id="SignalP"/>
    </source>
</evidence>
<reference evidence="4 5" key="1">
    <citation type="submission" date="2019-02" db="EMBL/GenBank/DDBJ databases">
        <title>Genome sequences of Aliivibrio finisterrensis strains from farmed Atlantic salmon.</title>
        <authorList>
            <person name="Bowman J.P."/>
        </authorList>
    </citation>
    <scope>NUCLEOTIDE SEQUENCE [LARGE SCALE GENOMIC DNA]</scope>
    <source>
        <strain evidence="3 5">A21</strain>
        <strain evidence="2 4">A46</strain>
    </source>
</reference>